<protein>
    <submittedName>
        <fullName evidence="2">Phosphoheptose isomerase</fullName>
    </submittedName>
</protein>
<dbReference type="SUPFAM" id="SSF51182">
    <property type="entry name" value="RmlC-like cupins"/>
    <property type="match status" value="1"/>
</dbReference>
<evidence type="ECO:0000313" key="2">
    <source>
        <dbReference type="EMBL" id="PZX94471.1"/>
    </source>
</evidence>
<dbReference type="Pfam" id="PF01050">
    <property type="entry name" value="MannoseP_isomer"/>
    <property type="match status" value="1"/>
</dbReference>
<dbReference type="GO" id="GO:0016779">
    <property type="term" value="F:nucleotidyltransferase activity"/>
    <property type="evidence" value="ECO:0007669"/>
    <property type="project" value="InterPro"/>
</dbReference>
<keyword evidence="2" id="KW-0413">Isomerase</keyword>
<reference evidence="2 3" key="1">
    <citation type="submission" date="2018-06" db="EMBL/GenBank/DDBJ databases">
        <title>Flavobacterium sp IMCC34762, genome.</title>
        <authorList>
            <person name="Joung Y."/>
            <person name="Cho J."/>
            <person name="Song J."/>
        </authorList>
    </citation>
    <scope>NUCLEOTIDE SEQUENCE [LARGE SCALE GENOMIC DNA]</scope>
    <source>
        <strain evidence="2 3">IMCC34762</strain>
    </source>
</reference>
<dbReference type="InterPro" id="IPR014710">
    <property type="entry name" value="RmlC-like_jellyroll"/>
</dbReference>
<proteinExistence type="predicted"/>
<keyword evidence="3" id="KW-1185">Reference proteome</keyword>
<dbReference type="GO" id="GO:0016853">
    <property type="term" value="F:isomerase activity"/>
    <property type="evidence" value="ECO:0007669"/>
    <property type="project" value="UniProtKB-KW"/>
</dbReference>
<gene>
    <name evidence="2" type="ORF">DOS84_02640</name>
</gene>
<dbReference type="RefSeq" id="WP_111408573.1">
    <property type="nucleotide sequence ID" value="NZ_QKXH01000002.1"/>
</dbReference>
<dbReference type="InterPro" id="IPR011051">
    <property type="entry name" value="RmlC_Cupin_sf"/>
</dbReference>
<dbReference type="GO" id="GO:0005976">
    <property type="term" value="P:polysaccharide metabolic process"/>
    <property type="evidence" value="ECO:0007669"/>
    <property type="project" value="InterPro"/>
</dbReference>
<evidence type="ECO:0000259" key="1">
    <source>
        <dbReference type="Pfam" id="PF01050"/>
    </source>
</evidence>
<dbReference type="InterPro" id="IPR001538">
    <property type="entry name" value="Man6P_isomerase-2_C"/>
</dbReference>
<dbReference type="OrthoDB" id="9806359at2"/>
<organism evidence="2 3">
    <name type="scientific">Flavobacterium aquariorum</name>
    <dbReference type="NCBI Taxonomy" id="2217670"/>
    <lineage>
        <taxon>Bacteria</taxon>
        <taxon>Pseudomonadati</taxon>
        <taxon>Bacteroidota</taxon>
        <taxon>Flavobacteriia</taxon>
        <taxon>Flavobacteriales</taxon>
        <taxon>Flavobacteriaceae</taxon>
        <taxon>Flavobacterium</taxon>
    </lineage>
</organism>
<sequence>MDLNISNNLDKSAVFEQIAAALKKENFTVVQQDQTRPWGGFFVIDESQAGAFAAKFFPHLEMDAITITNKLSPKILVVAPHKRLSWQYHFRRAEIWEILSGVVGVKTSMTDEEGEIKELAPGTFIQMDKGERHRLIGLDSWGVVAEIWEHTDPENPSDEEDIVRLQDDFGR</sequence>
<comment type="caution">
    <text evidence="2">The sequence shown here is derived from an EMBL/GenBank/DDBJ whole genome shotgun (WGS) entry which is preliminary data.</text>
</comment>
<dbReference type="AlphaFoldDB" id="A0A2W7TVY6"/>
<name>A0A2W7TVY6_9FLAO</name>
<evidence type="ECO:0000313" key="3">
    <source>
        <dbReference type="Proteomes" id="UP000249177"/>
    </source>
</evidence>
<dbReference type="EMBL" id="QKXH01000002">
    <property type="protein sequence ID" value="PZX94471.1"/>
    <property type="molecule type" value="Genomic_DNA"/>
</dbReference>
<dbReference type="Proteomes" id="UP000249177">
    <property type="component" value="Unassembled WGS sequence"/>
</dbReference>
<dbReference type="Gene3D" id="2.60.120.10">
    <property type="entry name" value="Jelly Rolls"/>
    <property type="match status" value="1"/>
</dbReference>
<accession>A0A2W7TVY6</accession>
<feature type="domain" description="Mannose-6-phosphate isomerase type II C-terminal" evidence="1">
    <location>
        <begin position="57"/>
        <end position="167"/>
    </location>
</feature>